<name>A0A1L9VBS1_ASPGL</name>
<keyword evidence="2" id="KW-0472">Membrane</keyword>
<evidence type="ECO:0000313" key="3">
    <source>
        <dbReference type="EMBL" id="OJJ81350.1"/>
    </source>
</evidence>
<evidence type="ECO:0008006" key="5">
    <source>
        <dbReference type="Google" id="ProtNLM"/>
    </source>
</evidence>
<dbReference type="AlphaFoldDB" id="A0A1L9VBS1"/>
<sequence>MKDEVDGEKRRRERKRQEECETLGPLNDEPSFEGRFRSDSAQGFCCVVGCCGLLSVLGIVCFASEAESVSISLF</sequence>
<evidence type="ECO:0000256" key="1">
    <source>
        <dbReference type="SAM" id="MobiDB-lite"/>
    </source>
</evidence>
<feature type="region of interest" description="Disordered" evidence="1">
    <location>
        <begin position="1"/>
        <end position="27"/>
    </location>
</feature>
<dbReference type="VEuPathDB" id="FungiDB:ASPGLDRAFT_50413"/>
<reference evidence="4" key="1">
    <citation type="journal article" date="2017" name="Genome Biol.">
        <title>Comparative genomics reveals high biological diversity and specific adaptations in the industrially and medically important fungal genus Aspergillus.</title>
        <authorList>
            <person name="de Vries R.P."/>
            <person name="Riley R."/>
            <person name="Wiebenga A."/>
            <person name="Aguilar-Osorio G."/>
            <person name="Amillis S."/>
            <person name="Uchima C.A."/>
            <person name="Anderluh G."/>
            <person name="Asadollahi M."/>
            <person name="Askin M."/>
            <person name="Barry K."/>
            <person name="Battaglia E."/>
            <person name="Bayram O."/>
            <person name="Benocci T."/>
            <person name="Braus-Stromeyer S.A."/>
            <person name="Caldana C."/>
            <person name="Canovas D."/>
            <person name="Cerqueira G.C."/>
            <person name="Chen F."/>
            <person name="Chen W."/>
            <person name="Choi C."/>
            <person name="Clum A."/>
            <person name="Dos Santos R.A."/>
            <person name="Damasio A.R."/>
            <person name="Diallinas G."/>
            <person name="Emri T."/>
            <person name="Fekete E."/>
            <person name="Flipphi M."/>
            <person name="Freyberg S."/>
            <person name="Gallo A."/>
            <person name="Gournas C."/>
            <person name="Habgood R."/>
            <person name="Hainaut M."/>
            <person name="Harispe M.L."/>
            <person name="Henrissat B."/>
            <person name="Hilden K.S."/>
            <person name="Hope R."/>
            <person name="Hossain A."/>
            <person name="Karabika E."/>
            <person name="Karaffa L."/>
            <person name="Karanyi Z."/>
            <person name="Krasevec N."/>
            <person name="Kuo A."/>
            <person name="Kusch H."/>
            <person name="LaButti K."/>
            <person name="Lagendijk E.L."/>
            <person name="Lapidus A."/>
            <person name="Levasseur A."/>
            <person name="Lindquist E."/>
            <person name="Lipzen A."/>
            <person name="Logrieco A.F."/>
            <person name="MacCabe A."/>
            <person name="Maekelae M.R."/>
            <person name="Malavazi I."/>
            <person name="Melin P."/>
            <person name="Meyer V."/>
            <person name="Mielnichuk N."/>
            <person name="Miskei M."/>
            <person name="Molnar A.P."/>
            <person name="Mule G."/>
            <person name="Ngan C.Y."/>
            <person name="Orejas M."/>
            <person name="Orosz E."/>
            <person name="Ouedraogo J.P."/>
            <person name="Overkamp K.M."/>
            <person name="Park H.-S."/>
            <person name="Perrone G."/>
            <person name="Piumi F."/>
            <person name="Punt P.J."/>
            <person name="Ram A.F."/>
            <person name="Ramon A."/>
            <person name="Rauscher S."/>
            <person name="Record E."/>
            <person name="Riano-Pachon D.M."/>
            <person name="Robert V."/>
            <person name="Roehrig J."/>
            <person name="Ruller R."/>
            <person name="Salamov A."/>
            <person name="Salih N.S."/>
            <person name="Samson R.A."/>
            <person name="Sandor E."/>
            <person name="Sanguinetti M."/>
            <person name="Schuetze T."/>
            <person name="Sepcic K."/>
            <person name="Shelest E."/>
            <person name="Sherlock G."/>
            <person name="Sophianopoulou V."/>
            <person name="Squina F.M."/>
            <person name="Sun H."/>
            <person name="Susca A."/>
            <person name="Todd R.B."/>
            <person name="Tsang A."/>
            <person name="Unkles S.E."/>
            <person name="van de Wiele N."/>
            <person name="van Rossen-Uffink D."/>
            <person name="Oliveira J.V."/>
            <person name="Vesth T.C."/>
            <person name="Visser J."/>
            <person name="Yu J.-H."/>
            <person name="Zhou M."/>
            <person name="Andersen M.R."/>
            <person name="Archer D.B."/>
            <person name="Baker S.E."/>
            <person name="Benoit I."/>
            <person name="Brakhage A.A."/>
            <person name="Braus G.H."/>
            <person name="Fischer R."/>
            <person name="Frisvad J.C."/>
            <person name="Goldman G.H."/>
            <person name="Houbraken J."/>
            <person name="Oakley B."/>
            <person name="Pocsi I."/>
            <person name="Scazzocchio C."/>
            <person name="Seiboth B."/>
            <person name="vanKuyk P.A."/>
            <person name="Wortman J."/>
            <person name="Dyer P.S."/>
            <person name="Grigoriev I.V."/>
        </authorList>
    </citation>
    <scope>NUCLEOTIDE SEQUENCE [LARGE SCALE GENOMIC DNA]</scope>
    <source>
        <strain evidence="4">CBS 516.65</strain>
    </source>
</reference>
<feature type="transmembrane region" description="Helical" evidence="2">
    <location>
        <begin position="41"/>
        <end position="63"/>
    </location>
</feature>
<dbReference type="RefSeq" id="XP_022398048.1">
    <property type="nucleotide sequence ID" value="XM_022547304.1"/>
</dbReference>
<dbReference type="GeneID" id="34463565"/>
<gene>
    <name evidence="3" type="ORF">ASPGLDRAFT_50413</name>
</gene>
<protein>
    <recommendedName>
        <fullName evidence="5">Transmembrane protein</fullName>
    </recommendedName>
</protein>
<feature type="compositionally biased region" description="Basic and acidic residues" evidence="1">
    <location>
        <begin position="1"/>
        <end position="19"/>
    </location>
</feature>
<dbReference type="Proteomes" id="UP000184300">
    <property type="component" value="Unassembled WGS sequence"/>
</dbReference>
<organism evidence="3 4">
    <name type="scientific">Aspergillus glaucus CBS 516.65</name>
    <dbReference type="NCBI Taxonomy" id="1160497"/>
    <lineage>
        <taxon>Eukaryota</taxon>
        <taxon>Fungi</taxon>
        <taxon>Dikarya</taxon>
        <taxon>Ascomycota</taxon>
        <taxon>Pezizomycotina</taxon>
        <taxon>Eurotiomycetes</taxon>
        <taxon>Eurotiomycetidae</taxon>
        <taxon>Eurotiales</taxon>
        <taxon>Aspergillaceae</taxon>
        <taxon>Aspergillus</taxon>
        <taxon>Aspergillus subgen. Aspergillus</taxon>
    </lineage>
</organism>
<dbReference type="EMBL" id="KV878906">
    <property type="protein sequence ID" value="OJJ81350.1"/>
    <property type="molecule type" value="Genomic_DNA"/>
</dbReference>
<proteinExistence type="predicted"/>
<evidence type="ECO:0000313" key="4">
    <source>
        <dbReference type="Proteomes" id="UP000184300"/>
    </source>
</evidence>
<accession>A0A1L9VBS1</accession>
<keyword evidence="4" id="KW-1185">Reference proteome</keyword>
<keyword evidence="2" id="KW-1133">Transmembrane helix</keyword>
<keyword evidence="2" id="KW-0812">Transmembrane</keyword>
<evidence type="ECO:0000256" key="2">
    <source>
        <dbReference type="SAM" id="Phobius"/>
    </source>
</evidence>